<reference evidence="3" key="1">
    <citation type="submission" date="2023-03" db="EMBL/GenBank/DDBJ databases">
        <title>Complete genome of Cladonia borealis.</title>
        <authorList>
            <person name="Park H."/>
        </authorList>
    </citation>
    <scope>NUCLEOTIDE SEQUENCE</scope>
    <source>
        <strain evidence="3">ANT050790</strain>
    </source>
</reference>
<dbReference type="SUPFAM" id="SSF102860">
    <property type="entry name" value="mRNA decapping enzyme DcpS N-terminal domain"/>
    <property type="match status" value="1"/>
</dbReference>
<evidence type="ECO:0008006" key="5">
    <source>
        <dbReference type="Google" id="ProtNLM"/>
    </source>
</evidence>
<dbReference type="InterPro" id="IPR008594">
    <property type="entry name" value="DcpS/DCS2"/>
</dbReference>
<evidence type="ECO:0000313" key="3">
    <source>
        <dbReference type="EMBL" id="KAK0512437.1"/>
    </source>
</evidence>
<evidence type="ECO:0000313" key="4">
    <source>
        <dbReference type="Proteomes" id="UP001166286"/>
    </source>
</evidence>
<dbReference type="GO" id="GO:0016787">
    <property type="term" value="F:hydrolase activity"/>
    <property type="evidence" value="ECO:0007669"/>
    <property type="project" value="InterPro"/>
</dbReference>
<dbReference type="Proteomes" id="UP001166286">
    <property type="component" value="Unassembled WGS sequence"/>
</dbReference>
<dbReference type="PIRSF" id="PIRSF028973">
    <property type="entry name" value="Scavenger_mRNA_decap_enz"/>
    <property type="match status" value="1"/>
</dbReference>
<evidence type="ECO:0000256" key="2">
    <source>
        <dbReference type="PIRSR" id="PIRSR028973-1"/>
    </source>
</evidence>
<dbReference type="GO" id="GO:0000932">
    <property type="term" value="C:P-body"/>
    <property type="evidence" value="ECO:0007669"/>
    <property type="project" value="TreeGrafter"/>
</dbReference>
<dbReference type="EMBL" id="JAFEKC020000011">
    <property type="protein sequence ID" value="KAK0512437.1"/>
    <property type="molecule type" value="Genomic_DNA"/>
</dbReference>
<feature type="active site" description="Nucleophile" evidence="2">
    <location>
        <position position="250"/>
    </location>
</feature>
<name>A0AA39R020_9LECA</name>
<dbReference type="Gene3D" id="3.30.200.40">
    <property type="entry name" value="Scavenger mRNA decapping enzyme, N-terminal domain"/>
    <property type="match status" value="1"/>
</dbReference>
<protein>
    <recommendedName>
        <fullName evidence="5">Scavenger mRNA decapping enzyme</fullName>
    </recommendedName>
</protein>
<comment type="caution">
    <text evidence="3">The sequence shown here is derived from an EMBL/GenBank/DDBJ whole genome shotgun (WGS) entry which is preliminary data.</text>
</comment>
<dbReference type="GO" id="GO:0000340">
    <property type="term" value="F:RNA 7-methylguanosine cap binding"/>
    <property type="evidence" value="ECO:0007669"/>
    <property type="project" value="TreeGrafter"/>
</dbReference>
<dbReference type="Pfam" id="PF11969">
    <property type="entry name" value="DcpS_C"/>
    <property type="match status" value="1"/>
</dbReference>
<comment type="similarity">
    <text evidence="1">Belongs to the HIT family.</text>
</comment>
<dbReference type="Pfam" id="PF05652">
    <property type="entry name" value="DcpS"/>
    <property type="match status" value="1"/>
</dbReference>
<dbReference type="GO" id="GO:0000290">
    <property type="term" value="P:deadenylation-dependent decapping of nuclear-transcribed mRNA"/>
    <property type="evidence" value="ECO:0007669"/>
    <property type="project" value="InterPro"/>
</dbReference>
<sequence length="319" mass="36223">MTTQSTAELIQQFKLSRLLNQDQNGRRITLLGTISSLPALLTAERAAFPSDLPTLLAFHSALTQINNIGTNDIYNWYLASSGPTSQGPPDLKLNLIYPCTDKHVKKYSPQTLRMVTETPEIYKEHVRPYMQRQRDAGRLNWVFNIIEGRAEQEDVLLRDAGIGAKDGEDERFLLTPDLNWDKKTLKNLHLLALVERRDIWSLRDLRKAHVGWLKTMRGKVIEATVKLYEGIERDELKLYVHYQPTYYHFHIHVVHVMAEATSTQATGKAFGLENLISQLETMAGGPEASMADVSLTYYLGTASDLWNEIFLPLKEGGKV</sequence>
<evidence type="ECO:0000256" key="1">
    <source>
        <dbReference type="ARBA" id="ARBA00010208"/>
    </source>
</evidence>
<dbReference type="Gene3D" id="3.30.428.10">
    <property type="entry name" value="HIT-like"/>
    <property type="match status" value="1"/>
</dbReference>
<dbReference type="GO" id="GO:0005634">
    <property type="term" value="C:nucleus"/>
    <property type="evidence" value="ECO:0007669"/>
    <property type="project" value="TreeGrafter"/>
</dbReference>
<keyword evidence="4" id="KW-1185">Reference proteome</keyword>
<gene>
    <name evidence="3" type="ORF">JMJ35_005565</name>
</gene>
<dbReference type="PANTHER" id="PTHR12978:SF0">
    <property type="entry name" value="M7GPPPX DIPHOSPHATASE"/>
    <property type="match status" value="1"/>
</dbReference>
<dbReference type="AlphaFoldDB" id="A0AA39R020"/>
<dbReference type="PANTHER" id="PTHR12978">
    <property type="entry name" value="HISTIDINE TRIAD HIT PROTEIN MEMBER"/>
    <property type="match status" value="1"/>
</dbReference>
<dbReference type="SUPFAM" id="SSF54197">
    <property type="entry name" value="HIT-like"/>
    <property type="match status" value="1"/>
</dbReference>
<proteinExistence type="inferred from homology"/>
<dbReference type="InterPro" id="IPR036265">
    <property type="entry name" value="HIT-like_sf"/>
</dbReference>
<dbReference type="InterPro" id="IPR011145">
    <property type="entry name" value="Scavenger_mRNA_decap_enz_N"/>
</dbReference>
<dbReference type="FunFam" id="3.30.428.10:FF:000016">
    <property type="entry name" value="Scavenger mRNA decapping enzyme"/>
    <property type="match status" value="1"/>
</dbReference>
<accession>A0AA39R020</accession>
<organism evidence="3 4">
    <name type="scientific">Cladonia borealis</name>
    <dbReference type="NCBI Taxonomy" id="184061"/>
    <lineage>
        <taxon>Eukaryota</taxon>
        <taxon>Fungi</taxon>
        <taxon>Dikarya</taxon>
        <taxon>Ascomycota</taxon>
        <taxon>Pezizomycotina</taxon>
        <taxon>Lecanoromycetes</taxon>
        <taxon>OSLEUM clade</taxon>
        <taxon>Lecanoromycetidae</taxon>
        <taxon>Lecanorales</taxon>
        <taxon>Lecanorineae</taxon>
        <taxon>Cladoniaceae</taxon>
        <taxon>Cladonia</taxon>
    </lineage>
</organism>